<feature type="transmembrane region" description="Helical" evidence="1">
    <location>
        <begin position="182"/>
        <end position="203"/>
    </location>
</feature>
<keyword evidence="1" id="KW-0472">Membrane</keyword>
<sequence length="259" mass="28481">MVAPSPSGQQTDLRKVFYQCRLGRDDLDRMFSMACEGIPLPEVEVSTVAGNTRFWKSSLSDLVDAVRDGAPELNQDWNNLALKADTTSRERGVKIDIDKERVEVNVSGSDTTWAFGQFARIENFLVSRGARIRSPRYENAITYLFLAFFLGMGFFFLVEGVGERSADECLKKARQSTANGHIIDKIIIAMYVAAALLPLYQLLRRRASRAQLKVEGSVAAGSWWSRLSAGERIAAVGIPVGLIAALGAAMTAVNDVWGK</sequence>
<evidence type="ECO:0000313" key="3">
    <source>
        <dbReference type="Proteomes" id="UP001456562"/>
    </source>
</evidence>
<reference evidence="2 3" key="1">
    <citation type="submission" date="2024-01" db="EMBL/GenBank/DDBJ databases">
        <title>Metagenomic exploration of the rhizosphere soil microbial community and their significance in facilitating the development of wild simulated ginseng.</title>
        <authorList>
            <person name="Huang J."/>
        </authorList>
    </citation>
    <scope>NUCLEOTIDE SEQUENCE [LARGE SCALE GENOMIC DNA]</scope>
    <source>
        <strain evidence="2 3">WY141</strain>
    </source>
</reference>
<proteinExistence type="predicted"/>
<evidence type="ECO:0000256" key="1">
    <source>
        <dbReference type="SAM" id="Phobius"/>
    </source>
</evidence>
<keyword evidence="1" id="KW-0812">Transmembrane</keyword>
<organism evidence="2 3">
    <name type="scientific">Streptomyces microflavus</name>
    <name type="common">Streptomyces lipmanii</name>
    <dbReference type="NCBI Taxonomy" id="1919"/>
    <lineage>
        <taxon>Bacteria</taxon>
        <taxon>Bacillati</taxon>
        <taxon>Actinomycetota</taxon>
        <taxon>Actinomycetes</taxon>
        <taxon>Kitasatosporales</taxon>
        <taxon>Streptomycetaceae</taxon>
        <taxon>Streptomyces</taxon>
    </lineage>
</organism>
<gene>
    <name evidence="2" type="ORF">ABR748_33965</name>
</gene>
<dbReference type="EMBL" id="JBEJUE010000052">
    <property type="protein sequence ID" value="MER0429167.1"/>
    <property type="molecule type" value="Genomic_DNA"/>
</dbReference>
<dbReference type="Proteomes" id="UP001456562">
    <property type="component" value="Unassembled WGS sequence"/>
</dbReference>
<protein>
    <submittedName>
        <fullName evidence="2">Uncharacterized protein</fullName>
    </submittedName>
</protein>
<keyword evidence="1" id="KW-1133">Transmembrane helix</keyword>
<feature type="transmembrane region" description="Helical" evidence="1">
    <location>
        <begin position="233"/>
        <end position="253"/>
    </location>
</feature>
<evidence type="ECO:0000313" key="2">
    <source>
        <dbReference type="EMBL" id="MER0429167.1"/>
    </source>
</evidence>
<comment type="caution">
    <text evidence="2">The sequence shown here is derived from an EMBL/GenBank/DDBJ whole genome shotgun (WGS) entry which is preliminary data.</text>
</comment>
<dbReference type="RefSeq" id="WP_350241157.1">
    <property type="nucleotide sequence ID" value="NZ_JBEJUE010000052.1"/>
</dbReference>
<keyword evidence="3" id="KW-1185">Reference proteome</keyword>
<accession>A0ABV1QDB5</accession>
<name>A0ABV1QDB5_STRMI</name>
<feature type="transmembrane region" description="Helical" evidence="1">
    <location>
        <begin position="141"/>
        <end position="162"/>
    </location>
</feature>